<evidence type="ECO:0000313" key="2">
    <source>
        <dbReference type="Proteomes" id="UP000683000"/>
    </source>
</evidence>
<keyword evidence="2" id="KW-1185">Reference proteome</keyword>
<reference evidence="1" key="1">
    <citation type="submission" date="2021-03" db="EMBL/GenBank/DDBJ databases">
        <title>Evolutionary innovations through gain and loss of genes in the ectomycorrhizal Boletales.</title>
        <authorList>
            <person name="Wu G."/>
            <person name="Miyauchi S."/>
            <person name="Morin E."/>
            <person name="Yang Z.-L."/>
            <person name="Xu J."/>
            <person name="Martin F.M."/>
        </authorList>
    </citation>
    <scope>NUCLEOTIDE SEQUENCE</scope>
    <source>
        <strain evidence="1">BR01</strain>
    </source>
</reference>
<dbReference type="OrthoDB" id="2670408at2759"/>
<protein>
    <submittedName>
        <fullName evidence="1">Uncharacterized protein</fullName>
    </submittedName>
</protein>
<name>A0A8I2YC31_9AGAM</name>
<comment type="caution">
    <text evidence="1">The sequence shown here is derived from an EMBL/GenBank/DDBJ whole genome shotgun (WGS) entry which is preliminary data.</text>
</comment>
<organism evidence="1 2">
    <name type="scientific">Boletus reticuloceps</name>
    <dbReference type="NCBI Taxonomy" id="495285"/>
    <lineage>
        <taxon>Eukaryota</taxon>
        <taxon>Fungi</taxon>
        <taxon>Dikarya</taxon>
        <taxon>Basidiomycota</taxon>
        <taxon>Agaricomycotina</taxon>
        <taxon>Agaricomycetes</taxon>
        <taxon>Agaricomycetidae</taxon>
        <taxon>Boletales</taxon>
        <taxon>Boletineae</taxon>
        <taxon>Boletaceae</taxon>
        <taxon>Boletoideae</taxon>
        <taxon>Boletus</taxon>
    </lineage>
</organism>
<dbReference type="Proteomes" id="UP000683000">
    <property type="component" value="Unassembled WGS sequence"/>
</dbReference>
<dbReference type="EMBL" id="JAGFBS010000103">
    <property type="protein sequence ID" value="KAG6369147.1"/>
    <property type="molecule type" value="Genomic_DNA"/>
</dbReference>
<dbReference type="AlphaFoldDB" id="A0A8I2YC31"/>
<evidence type="ECO:0000313" key="1">
    <source>
        <dbReference type="EMBL" id="KAG6369147.1"/>
    </source>
</evidence>
<accession>A0A8I2YC31</accession>
<sequence>MAQVPTSSQNILQRYSSVAQKVHTSTRGAPWRRRAITQQSAAQLDTEHWNQPHIFHTERAAEFFDYCFKVSLGTLAFHFEGYCIAGVQGIAKTHIAEVLDLKKTICDMIIMKLQTAAALMQVN</sequence>
<gene>
    <name evidence="1" type="ORF">JVT61DRAFT_1406</name>
</gene>
<proteinExistence type="predicted"/>